<evidence type="ECO:0000256" key="3">
    <source>
        <dbReference type="ARBA" id="ARBA00022741"/>
    </source>
</evidence>
<dbReference type="InterPro" id="IPR003593">
    <property type="entry name" value="AAA+_ATPase"/>
</dbReference>
<feature type="domain" description="ABC transporter" evidence="6">
    <location>
        <begin position="2"/>
        <end position="240"/>
    </location>
</feature>
<evidence type="ECO:0000313" key="7">
    <source>
        <dbReference type="EMBL" id="KAA9375903.1"/>
    </source>
</evidence>
<dbReference type="GO" id="GO:0015807">
    <property type="term" value="P:L-amino acid transport"/>
    <property type="evidence" value="ECO:0007669"/>
    <property type="project" value="TreeGrafter"/>
</dbReference>
<dbReference type="InterPro" id="IPR027417">
    <property type="entry name" value="P-loop_NTPase"/>
</dbReference>
<accession>A0A5J5JWC9</accession>
<protein>
    <submittedName>
        <fullName evidence="7">ABC transporter ATP-binding protein</fullName>
    </submittedName>
</protein>
<dbReference type="PROSITE" id="PS50893">
    <property type="entry name" value="ABC_TRANSPORTER_2"/>
    <property type="match status" value="1"/>
</dbReference>
<dbReference type="SMART" id="SM00382">
    <property type="entry name" value="AAA"/>
    <property type="match status" value="1"/>
</dbReference>
<keyword evidence="4 7" id="KW-0067">ATP-binding</keyword>
<name>A0A5J5JWC9_9ACTN</name>
<dbReference type="GO" id="GO:0016887">
    <property type="term" value="F:ATP hydrolysis activity"/>
    <property type="evidence" value="ECO:0007669"/>
    <property type="project" value="InterPro"/>
</dbReference>
<dbReference type="GO" id="GO:0015658">
    <property type="term" value="F:branched-chain amino acid transmembrane transporter activity"/>
    <property type="evidence" value="ECO:0007669"/>
    <property type="project" value="TreeGrafter"/>
</dbReference>
<keyword evidence="3" id="KW-0547">Nucleotide-binding</keyword>
<dbReference type="PANTHER" id="PTHR43820">
    <property type="entry name" value="HIGH-AFFINITY BRANCHED-CHAIN AMINO ACID TRANSPORT ATP-BINDING PROTEIN LIVF"/>
    <property type="match status" value="1"/>
</dbReference>
<organism evidence="7 8">
    <name type="scientific">Microbispora cellulosiformans</name>
    <dbReference type="NCBI Taxonomy" id="2614688"/>
    <lineage>
        <taxon>Bacteria</taxon>
        <taxon>Bacillati</taxon>
        <taxon>Actinomycetota</taxon>
        <taxon>Actinomycetes</taxon>
        <taxon>Streptosporangiales</taxon>
        <taxon>Streptosporangiaceae</taxon>
        <taxon>Microbispora</taxon>
    </lineage>
</organism>
<dbReference type="CDD" id="cd03224">
    <property type="entry name" value="ABC_TM1139_LivF_branched"/>
    <property type="match status" value="1"/>
</dbReference>
<comment type="caution">
    <text evidence="7">The sequence shown here is derived from an EMBL/GenBank/DDBJ whole genome shotgun (WGS) entry which is preliminary data.</text>
</comment>
<dbReference type="PROSITE" id="PS00211">
    <property type="entry name" value="ABC_TRANSPORTER_1"/>
    <property type="match status" value="1"/>
</dbReference>
<proteinExistence type="inferred from homology"/>
<sequence>MLTVAGVTGGYGDLRVLRDVDVTVRPGRITVVLGRNGAGKTSLLSAVAGLLPTVSQGRIELDGQDLGGAPAHRRVRAGLGLVQENKRVFHARTVEENLLLGGYTLGGLGLRGGARREALEKAYERFPILLQRRRMPAGSLSGGQQQMLAIGQALMAGPKLLMLDEPSAGLAPAIVNEVLSMVAALRDQEGLSILLVEQRIEHALEIADDVAVMENGRIITAGPKSAFDDGAVIREVYLGRSGEELTTGNHGKE</sequence>
<comment type="similarity">
    <text evidence="1">Belongs to the ABC transporter superfamily.</text>
</comment>
<dbReference type="PANTHER" id="PTHR43820:SF4">
    <property type="entry name" value="HIGH-AFFINITY BRANCHED-CHAIN AMINO ACID TRANSPORT ATP-BINDING PROTEIN LIVF"/>
    <property type="match status" value="1"/>
</dbReference>
<dbReference type="InterPro" id="IPR017871">
    <property type="entry name" value="ABC_transporter-like_CS"/>
</dbReference>
<dbReference type="Proteomes" id="UP000327011">
    <property type="component" value="Unassembled WGS sequence"/>
</dbReference>
<dbReference type="InterPro" id="IPR003439">
    <property type="entry name" value="ABC_transporter-like_ATP-bd"/>
</dbReference>
<evidence type="ECO:0000256" key="5">
    <source>
        <dbReference type="ARBA" id="ARBA00022970"/>
    </source>
</evidence>
<keyword evidence="2" id="KW-0813">Transport</keyword>
<evidence type="ECO:0000313" key="8">
    <source>
        <dbReference type="Proteomes" id="UP000327011"/>
    </source>
</evidence>
<dbReference type="SUPFAM" id="SSF52540">
    <property type="entry name" value="P-loop containing nucleoside triphosphate hydrolases"/>
    <property type="match status" value="1"/>
</dbReference>
<evidence type="ECO:0000256" key="1">
    <source>
        <dbReference type="ARBA" id="ARBA00005417"/>
    </source>
</evidence>
<dbReference type="RefSeq" id="WP_150936333.1">
    <property type="nucleotide sequence ID" value="NZ_VYTZ01000009.1"/>
</dbReference>
<keyword evidence="8" id="KW-1185">Reference proteome</keyword>
<dbReference type="EMBL" id="VYTZ01000009">
    <property type="protein sequence ID" value="KAA9375903.1"/>
    <property type="molecule type" value="Genomic_DNA"/>
</dbReference>
<dbReference type="AlphaFoldDB" id="A0A5J5JWC9"/>
<keyword evidence="5" id="KW-0029">Amino-acid transport</keyword>
<dbReference type="Gene3D" id="3.40.50.300">
    <property type="entry name" value="P-loop containing nucleotide triphosphate hydrolases"/>
    <property type="match status" value="1"/>
</dbReference>
<evidence type="ECO:0000256" key="2">
    <source>
        <dbReference type="ARBA" id="ARBA00022448"/>
    </source>
</evidence>
<evidence type="ECO:0000259" key="6">
    <source>
        <dbReference type="PROSITE" id="PS50893"/>
    </source>
</evidence>
<reference evidence="7 8" key="1">
    <citation type="submission" date="2019-09" db="EMBL/GenBank/DDBJ databases">
        <title>Screening of Novel Bioactive Compounds from Soil-Associated.</title>
        <authorList>
            <person name="Gong X."/>
        </authorList>
    </citation>
    <scope>NUCLEOTIDE SEQUENCE [LARGE SCALE GENOMIC DNA]</scope>
    <source>
        <strain evidence="7 8">Gxj-6</strain>
    </source>
</reference>
<evidence type="ECO:0000256" key="4">
    <source>
        <dbReference type="ARBA" id="ARBA00022840"/>
    </source>
</evidence>
<gene>
    <name evidence="7" type="ORF">F5972_24565</name>
</gene>
<dbReference type="InterPro" id="IPR052156">
    <property type="entry name" value="BCAA_Transport_ATP-bd_LivF"/>
</dbReference>
<dbReference type="Pfam" id="PF00005">
    <property type="entry name" value="ABC_tran"/>
    <property type="match status" value="1"/>
</dbReference>
<dbReference type="GO" id="GO:0005524">
    <property type="term" value="F:ATP binding"/>
    <property type="evidence" value="ECO:0007669"/>
    <property type="project" value="UniProtKB-KW"/>
</dbReference>